<protein>
    <submittedName>
        <fullName evidence="3">Transposase</fullName>
    </submittedName>
</protein>
<dbReference type="Pfam" id="PF07282">
    <property type="entry name" value="Cas12f1-like_TNB"/>
    <property type="match status" value="1"/>
</dbReference>
<dbReference type="PANTHER" id="PTHR30405:SF21">
    <property type="entry name" value="TRANSPOSASE-RELATED"/>
    <property type="match status" value="1"/>
</dbReference>
<dbReference type="PANTHER" id="PTHR30405">
    <property type="entry name" value="TRANSPOSASE"/>
    <property type="match status" value="1"/>
</dbReference>
<feature type="domain" description="Cas12f1-like TNB" evidence="2">
    <location>
        <begin position="300"/>
        <end position="363"/>
    </location>
</feature>
<keyword evidence="1" id="KW-0238">DNA-binding</keyword>
<comment type="caution">
    <text evidence="3">The sequence shown here is derived from an EMBL/GenBank/DDBJ whole genome shotgun (WGS) entry which is preliminary data.</text>
</comment>
<name>A0A7J3SKA1_9CREN</name>
<dbReference type="InterPro" id="IPR051399">
    <property type="entry name" value="RNA-guided_DNA_endo/Transpos"/>
</dbReference>
<proteinExistence type="predicted"/>
<evidence type="ECO:0000259" key="2">
    <source>
        <dbReference type="Pfam" id="PF07282"/>
    </source>
</evidence>
<sequence length="382" mass="44786">MGCSLKAEVKVTVQGKILNPNKEKRHKLNVVLEKYLKAVNFFASFEIKDKNLLQQKAYKEARRRFGLSSTLTQTARDKAVELVKANEGREFHVHEVSIRVNYRAFKLVRRDTKLTPYWLYLKLDGDGVWYPVQFGEKQRQMIVDALSDDGEWSLQQVELVKRDGEWYVYFTLEKPFKNYEPKTPIGIDLGEKNFATVVALVNGKPTKGTFFKGSKIKEVRHKYFNIRKKLQEKRRLDVIKRLRGKERRIVNHELHVISKKIVEYAKQFPYPVIVMEKLTGIRENFKKGKELNRRFHSLPFRKLQKMVEYKAKLEGIEVRYVNPKNTSRTCHRCGYVTHVEGREYHCPKCGLRYNRDLNASINIARALTRGTGRGHVNTPKGR</sequence>
<evidence type="ECO:0000256" key="1">
    <source>
        <dbReference type="ARBA" id="ARBA00023125"/>
    </source>
</evidence>
<dbReference type="NCBIfam" id="NF040570">
    <property type="entry name" value="guided_TnpB"/>
    <property type="match status" value="1"/>
</dbReference>
<dbReference type="InterPro" id="IPR010095">
    <property type="entry name" value="Cas12f1-like_TNB"/>
</dbReference>
<dbReference type="AlphaFoldDB" id="A0A7J3SKA1"/>
<reference evidence="3" key="1">
    <citation type="journal article" date="2020" name="mSystems">
        <title>Genome- and Community-Level Interaction Insights into Carbon Utilization and Element Cycling Functions of Hydrothermarchaeota in Hydrothermal Sediment.</title>
        <authorList>
            <person name="Zhou Z."/>
            <person name="Liu Y."/>
            <person name="Xu W."/>
            <person name="Pan J."/>
            <person name="Luo Z.H."/>
            <person name="Li M."/>
        </authorList>
    </citation>
    <scope>NUCLEOTIDE SEQUENCE [LARGE SCALE GENOMIC DNA]</scope>
    <source>
        <strain evidence="3">SpSt-885</strain>
    </source>
</reference>
<dbReference type="EMBL" id="DTLS01000071">
    <property type="protein sequence ID" value="HGZ60071.1"/>
    <property type="molecule type" value="Genomic_DNA"/>
</dbReference>
<dbReference type="NCBIfam" id="TIGR01766">
    <property type="entry name" value="IS200/IS605 family accessory protein TnpB-like domain"/>
    <property type="match status" value="1"/>
</dbReference>
<evidence type="ECO:0000313" key="3">
    <source>
        <dbReference type="EMBL" id="HGZ60071.1"/>
    </source>
</evidence>
<dbReference type="GO" id="GO:0003677">
    <property type="term" value="F:DNA binding"/>
    <property type="evidence" value="ECO:0007669"/>
    <property type="project" value="UniProtKB-KW"/>
</dbReference>
<accession>A0A7J3SKA1</accession>
<gene>
    <name evidence="3" type="ORF">ENW83_02540</name>
</gene>
<organism evidence="3">
    <name type="scientific">Fervidicoccus fontis</name>
    <dbReference type="NCBI Taxonomy" id="683846"/>
    <lineage>
        <taxon>Archaea</taxon>
        <taxon>Thermoproteota</taxon>
        <taxon>Thermoprotei</taxon>
        <taxon>Fervidicoccales</taxon>
        <taxon>Fervidicoccaceae</taxon>
        <taxon>Fervidicoccus</taxon>
    </lineage>
</organism>